<reference evidence="3 4" key="1">
    <citation type="submission" date="2024-06" db="EMBL/GenBank/DDBJ databases">
        <title>The Natural Products Discovery Center: Release of the First 8490 Sequenced Strains for Exploring Actinobacteria Biosynthetic Diversity.</title>
        <authorList>
            <person name="Kalkreuter E."/>
            <person name="Kautsar S.A."/>
            <person name="Yang D."/>
            <person name="Bader C.D."/>
            <person name="Teijaro C.N."/>
            <person name="Fluegel L."/>
            <person name="Davis C.M."/>
            <person name="Simpson J.R."/>
            <person name="Lauterbach L."/>
            <person name="Steele A.D."/>
            <person name="Gui C."/>
            <person name="Meng S."/>
            <person name="Li G."/>
            <person name="Viehrig K."/>
            <person name="Ye F."/>
            <person name="Su P."/>
            <person name="Kiefer A.F."/>
            <person name="Nichols A."/>
            <person name="Cepeda A.J."/>
            <person name="Yan W."/>
            <person name="Fan B."/>
            <person name="Jiang Y."/>
            <person name="Adhikari A."/>
            <person name="Zheng C.-J."/>
            <person name="Schuster L."/>
            <person name="Cowan T.M."/>
            <person name="Smanski M.J."/>
            <person name="Chevrette M.G."/>
            <person name="De Carvalho L.P.S."/>
            <person name="Shen B."/>
        </authorList>
    </citation>
    <scope>NUCLEOTIDE SEQUENCE [LARGE SCALE GENOMIC DNA]</scope>
    <source>
        <strain evidence="3 4">NPDC045705</strain>
    </source>
</reference>
<evidence type="ECO:0000313" key="3">
    <source>
        <dbReference type="EMBL" id="MEU7296823.1"/>
    </source>
</evidence>
<dbReference type="CDD" id="cd03134">
    <property type="entry name" value="GATase1_PfpI_like"/>
    <property type="match status" value="1"/>
</dbReference>
<sequence length="192" mass="20197">MSPDGKLDGRNVLVLTTNYGTEQVELEKPIAVLREAGARVTVAAQKDEPVRTLVSDRRPGSDVAPDTTLAAATADGFDAVVVPGGTLNADRLRTDDEALRLVSAFAEAGKPVAAVCHGPWLLVDSGLARDRELTSYPSLRADLENAGGTWVDREVVVDTSGRHPLITSRRPDDIDAFAAAIVDALDGGGNRG</sequence>
<dbReference type="NCBIfam" id="TIGR01382">
    <property type="entry name" value="PfpI"/>
    <property type="match status" value="1"/>
</dbReference>
<comment type="similarity">
    <text evidence="1">Belongs to the peptidase C56 family.</text>
</comment>
<evidence type="ECO:0000256" key="1">
    <source>
        <dbReference type="ARBA" id="ARBA00008542"/>
    </source>
</evidence>
<feature type="domain" description="DJ-1/PfpI" evidence="2">
    <location>
        <begin position="11"/>
        <end position="183"/>
    </location>
</feature>
<dbReference type="Gene3D" id="3.40.50.880">
    <property type="match status" value="1"/>
</dbReference>
<protein>
    <submittedName>
        <fullName evidence="3">Type 1 glutamine amidotransferase domain-containing protein</fullName>
    </submittedName>
</protein>
<dbReference type="InterPro" id="IPR002818">
    <property type="entry name" value="DJ-1/PfpI"/>
</dbReference>
<organism evidence="3 4">
    <name type="scientific">Streptomyces exfoliatus</name>
    <name type="common">Streptomyces hydrogenans</name>
    <dbReference type="NCBI Taxonomy" id="1905"/>
    <lineage>
        <taxon>Bacteria</taxon>
        <taxon>Bacillati</taxon>
        <taxon>Actinomycetota</taxon>
        <taxon>Actinomycetes</taxon>
        <taxon>Kitasatosporales</taxon>
        <taxon>Streptomycetaceae</taxon>
        <taxon>Streptomyces</taxon>
    </lineage>
</organism>
<evidence type="ECO:0000313" key="4">
    <source>
        <dbReference type="Proteomes" id="UP001551210"/>
    </source>
</evidence>
<dbReference type="PANTHER" id="PTHR42733:SF12">
    <property type="entry name" value="PROTEINASE"/>
    <property type="match status" value="1"/>
</dbReference>
<comment type="caution">
    <text evidence="3">The sequence shown here is derived from an EMBL/GenBank/DDBJ whole genome shotgun (WGS) entry which is preliminary data.</text>
</comment>
<dbReference type="EMBL" id="JBEZAM010000050">
    <property type="protein sequence ID" value="MEU7296823.1"/>
    <property type="molecule type" value="Genomic_DNA"/>
</dbReference>
<dbReference type="RefSeq" id="WP_359213345.1">
    <property type="nucleotide sequence ID" value="NZ_JBEZAM010000050.1"/>
</dbReference>
<dbReference type="PANTHER" id="PTHR42733">
    <property type="entry name" value="DJ-1 PROTEIN"/>
    <property type="match status" value="1"/>
</dbReference>
<keyword evidence="4" id="KW-1185">Reference proteome</keyword>
<dbReference type="InterPro" id="IPR029062">
    <property type="entry name" value="Class_I_gatase-like"/>
</dbReference>
<dbReference type="SUPFAM" id="SSF52317">
    <property type="entry name" value="Class I glutamine amidotransferase-like"/>
    <property type="match status" value="1"/>
</dbReference>
<evidence type="ECO:0000259" key="2">
    <source>
        <dbReference type="Pfam" id="PF01965"/>
    </source>
</evidence>
<dbReference type="InterPro" id="IPR006286">
    <property type="entry name" value="C56_PfpI-like"/>
</dbReference>
<dbReference type="Proteomes" id="UP001551210">
    <property type="component" value="Unassembled WGS sequence"/>
</dbReference>
<gene>
    <name evidence="3" type="ORF">AB0A76_27095</name>
</gene>
<proteinExistence type="inferred from homology"/>
<dbReference type="PROSITE" id="PS51276">
    <property type="entry name" value="PEPTIDASE_C56_PFPI"/>
    <property type="match status" value="1"/>
</dbReference>
<keyword evidence="3" id="KW-0315">Glutamine amidotransferase</keyword>
<accession>A0ABV3D522</accession>
<dbReference type="Pfam" id="PF01965">
    <property type="entry name" value="DJ-1_PfpI"/>
    <property type="match status" value="1"/>
</dbReference>
<name>A0ABV3D522_STREX</name>